<dbReference type="InterPro" id="IPR020339">
    <property type="entry name" value="C20orf85-like"/>
</dbReference>
<feature type="region of interest" description="Disordered" evidence="1">
    <location>
        <begin position="56"/>
        <end position="102"/>
    </location>
</feature>
<accession>A0A507EZ22</accession>
<evidence type="ECO:0000313" key="3">
    <source>
        <dbReference type="Proteomes" id="UP000320333"/>
    </source>
</evidence>
<feature type="compositionally biased region" description="Polar residues" evidence="1">
    <location>
        <begin position="68"/>
        <end position="82"/>
    </location>
</feature>
<keyword evidence="3" id="KW-1185">Reference proteome</keyword>
<dbReference type="Proteomes" id="UP000320333">
    <property type="component" value="Unassembled WGS sequence"/>
</dbReference>
<dbReference type="PANTHER" id="PTHR31909">
    <property type="entry name" value="CHROMOSOME 20 ORF85 FAMILY MEMBER"/>
    <property type="match status" value="1"/>
</dbReference>
<dbReference type="Pfam" id="PF14945">
    <property type="entry name" value="LLC1"/>
    <property type="match status" value="1"/>
</dbReference>
<sequence length="216" mass="24310">MAAKQQPRVRNAVHDAAIWRQTIQYELTTAQNWERYYGFMKDAMIENQESIKQARANHTNKRQKLPPISNNSIHPTTQESFPQNATTANAQQATKAGRAVSASTTQIHASGLPSKLPPGLVMPEDDPIVSDWLISYHVPHLIRARMPAEKYRTPCTTSSEVGWVWGHAKAGGKPFHDGGDVREGKTAFHTLERFPREAYGKQNILKWWGGNRESMP</sequence>
<reference evidence="2 3" key="1">
    <citation type="journal article" date="2019" name="Sci. Rep.">
        <title>Comparative genomics of chytrid fungi reveal insights into the obligate biotrophic and pathogenic lifestyle of Synchytrium endobioticum.</title>
        <authorList>
            <person name="van de Vossenberg B.T.L.H."/>
            <person name="Warris S."/>
            <person name="Nguyen H.D.T."/>
            <person name="van Gent-Pelzer M.P.E."/>
            <person name="Joly D.L."/>
            <person name="van de Geest H.C."/>
            <person name="Bonants P.J.M."/>
            <person name="Smith D.S."/>
            <person name="Levesque C.A."/>
            <person name="van der Lee T.A.J."/>
        </authorList>
    </citation>
    <scope>NUCLEOTIDE SEQUENCE [LARGE SCALE GENOMIC DNA]</scope>
    <source>
        <strain evidence="2 3">CBS 675.73</strain>
    </source>
</reference>
<dbReference type="EMBL" id="QEAP01000344">
    <property type="protein sequence ID" value="TPX68665.1"/>
    <property type="molecule type" value="Genomic_DNA"/>
</dbReference>
<dbReference type="OrthoDB" id="426070at2759"/>
<dbReference type="AlphaFoldDB" id="A0A507EZ22"/>
<comment type="caution">
    <text evidence="2">The sequence shown here is derived from an EMBL/GenBank/DDBJ whole genome shotgun (WGS) entry which is preliminary data.</text>
</comment>
<evidence type="ECO:0000256" key="1">
    <source>
        <dbReference type="SAM" id="MobiDB-lite"/>
    </source>
</evidence>
<gene>
    <name evidence="2" type="ORF">CcCBS67573_g07093</name>
</gene>
<dbReference type="PANTHER" id="PTHR31909:SF3">
    <property type="entry name" value="SIMILAR TO PROTEIN C20ORF85 HOMOLOG"/>
    <property type="match status" value="1"/>
</dbReference>
<organism evidence="2 3">
    <name type="scientific">Chytriomyces confervae</name>
    <dbReference type="NCBI Taxonomy" id="246404"/>
    <lineage>
        <taxon>Eukaryota</taxon>
        <taxon>Fungi</taxon>
        <taxon>Fungi incertae sedis</taxon>
        <taxon>Chytridiomycota</taxon>
        <taxon>Chytridiomycota incertae sedis</taxon>
        <taxon>Chytridiomycetes</taxon>
        <taxon>Chytridiales</taxon>
        <taxon>Chytriomycetaceae</taxon>
        <taxon>Chytriomyces</taxon>
    </lineage>
</organism>
<protein>
    <submittedName>
        <fullName evidence="2">Uncharacterized protein</fullName>
    </submittedName>
</protein>
<name>A0A507EZ22_9FUNG</name>
<evidence type="ECO:0000313" key="2">
    <source>
        <dbReference type="EMBL" id="TPX68665.1"/>
    </source>
</evidence>
<proteinExistence type="predicted"/>
<feature type="compositionally biased region" description="Low complexity" evidence="1">
    <location>
        <begin position="83"/>
        <end position="94"/>
    </location>
</feature>